<feature type="chain" id="PRO_5042918490" description="Secreted protein" evidence="1">
    <location>
        <begin position="20"/>
        <end position="149"/>
    </location>
</feature>
<sequence>MKPSTALALAALCIKSCVADFWIYEAGGFGDIVPVTYFRFYHNPPSCGDLGKNNKQNYLPYDDVSKTRGVACDGNGCEGGNPNEITRFEMNVDWGHYTIYKDRGWRMYDTKNNVVGQCRPDRSKSYYCVGNGLPDGASVFYCTTSVDKF</sequence>
<feature type="signal peptide" evidence="1">
    <location>
        <begin position="1"/>
        <end position="19"/>
    </location>
</feature>
<keyword evidence="3" id="KW-1185">Reference proteome</keyword>
<protein>
    <recommendedName>
        <fullName evidence="4">Secreted protein</fullName>
    </recommendedName>
</protein>
<organism evidence="2 3">
    <name type="scientific">Triangularia verruculosa</name>
    <dbReference type="NCBI Taxonomy" id="2587418"/>
    <lineage>
        <taxon>Eukaryota</taxon>
        <taxon>Fungi</taxon>
        <taxon>Dikarya</taxon>
        <taxon>Ascomycota</taxon>
        <taxon>Pezizomycotina</taxon>
        <taxon>Sordariomycetes</taxon>
        <taxon>Sordariomycetidae</taxon>
        <taxon>Sordariales</taxon>
        <taxon>Podosporaceae</taxon>
        <taxon>Triangularia</taxon>
    </lineage>
</organism>
<keyword evidence="1" id="KW-0732">Signal</keyword>
<reference evidence="2" key="1">
    <citation type="journal article" date="2023" name="Mol. Phylogenet. Evol.">
        <title>Genome-scale phylogeny and comparative genomics of the fungal order Sordariales.</title>
        <authorList>
            <person name="Hensen N."/>
            <person name="Bonometti L."/>
            <person name="Westerberg I."/>
            <person name="Brannstrom I.O."/>
            <person name="Guillou S."/>
            <person name="Cros-Aarteil S."/>
            <person name="Calhoun S."/>
            <person name="Haridas S."/>
            <person name="Kuo A."/>
            <person name="Mondo S."/>
            <person name="Pangilinan J."/>
            <person name="Riley R."/>
            <person name="LaButti K."/>
            <person name="Andreopoulos B."/>
            <person name="Lipzen A."/>
            <person name="Chen C."/>
            <person name="Yan M."/>
            <person name="Daum C."/>
            <person name="Ng V."/>
            <person name="Clum A."/>
            <person name="Steindorff A."/>
            <person name="Ohm R.A."/>
            <person name="Martin F."/>
            <person name="Silar P."/>
            <person name="Natvig D.O."/>
            <person name="Lalanne C."/>
            <person name="Gautier V."/>
            <person name="Ament-Velasquez S.L."/>
            <person name="Kruys A."/>
            <person name="Hutchinson M.I."/>
            <person name="Powell A.J."/>
            <person name="Barry K."/>
            <person name="Miller A.N."/>
            <person name="Grigoriev I.V."/>
            <person name="Debuchy R."/>
            <person name="Gladieux P."/>
            <person name="Hiltunen Thoren M."/>
            <person name="Johannesson H."/>
        </authorList>
    </citation>
    <scope>NUCLEOTIDE SEQUENCE</scope>
    <source>
        <strain evidence="2">CBS 315.58</strain>
    </source>
</reference>
<accession>A0AAN6XMU5</accession>
<reference evidence="2" key="2">
    <citation type="submission" date="2023-05" db="EMBL/GenBank/DDBJ databases">
        <authorList>
            <consortium name="Lawrence Berkeley National Laboratory"/>
            <person name="Steindorff A."/>
            <person name="Hensen N."/>
            <person name="Bonometti L."/>
            <person name="Westerberg I."/>
            <person name="Brannstrom I.O."/>
            <person name="Guillou S."/>
            <person name="Cros-Aarteil S."/>
            <person name="Calhoun S."/>
            <person name="Haridas S."/>
            <person name="Kuo A."/>
            <person name="Mondo S."/>
            <person name="Pangilinan J."/>
            <person name="Riley R."/>
            <person name="Labutti K."/>
            <person name="Andreopoulos B."/>
            <person name="Lipzen A."/>
            <person name="Chen C."/>
            <person name="Yanf M."/>
            <person name="Daum C."/>
            <person name="Ng V."/>
            <person name="Clum A."/>
            <person name="Ohm R."/>
            <person name="Martin F."/>
            <person name="Silar P."/>
            <person name="Natvig D."/>
            <person name="Lalanne C."/>
            <person name="Gautier V."/>
            <person name="Ament-Velasquez S.L."/>
            <person name="Kruys A."/>
            <person name="Hutchinson M.I."/>
            <person name="Powell A.J."/>
            <person name="Barry K."/>
            <person name="Miller A.N."/>
            <person name="Grigoriev I.V."/>
            <person name="Debuchy R."/>
            <person name="Gladieux P."/>
            <person name="Thoren M.H."/>
            <person name="Johannesson H."/>
        </authorList>
    </citation>
    <scope>NUCLEOTIDE SEQUENCE</scope>
    <source>
        <strain evidence="2">CBS 315.58</strain>
    </source>
</reference>
<evidence type="ECO:0000313" key="3">
    <source>
        <dbReference type="Proteomes" id="UP001303160"/>
    </source>
</evidence>
<dbReference type="Proteomes" id="UP001303160">
    <property type="component" value="Unassembled WGS sequence"/>
</dbReference>
<evidence type="ECO:0000313" key="2">
    <source>
        <dbReference type="EMBL" id="KAK4201347.1"/>
    </source>
</evidence>
<evidence type="ECO:0000256" key="1">
    <source>
        <dbReference type="SAM" id="SignalP"/>
    </source>
</evidence>
<dbReference type="AlphaFoldDB" id="A0AAN6XMU5"/>
<dbReference type="EMBL" id="MU863908">
    <property type="protein sequence ID" value="KAK4201347.1"/>
    <property type="molecule type" value="Genomic_DNA"/>
</dbReference>
<gene>
    <name evidence="2" type="ORF">QBC40DRAFT_171791</name>
</gene>
<proteinExistence type="predicted"/>
<name>A0AAN6XMU5_9PEZI</name>
<evidence type="ECO:0008006" key="4">
    <source>
        <dbReference type="Google" id="ProtNLM"/>
    </source>
</evidence>
<comment type="caution">
    <text evidence="2">The sequence shown here is derived from an EMBL/GenBank/DDBJ whole genome shotgun (WGS) entry which is preliminary data.</text>
</comment>